<organism evidence="4 5">
    <name type="scientific">Aliigemmobacter aestuarii</name>
    <dbReference type="NCBI Taxonomy" id="1445661"/>
    <lineage>
        <taxon>Bacteria</taxon>
        <taxon>Pseudomonadati</taxon>
        <taxon>Pseudomonadota</taxon>
        <taxon>Alphaproteobacteria</taxon>
        <taxon>Rhodobacterales</taxon>
        <taxon>Paracoccaceae</taxon>
        <taxon>Aliigemmobacter</taxon>
    </lineage>
</organism>
<proteinExistence type="predicted"/>
<evidence type="ECO:0000313" key="5">
    <source>
        <dbReference type="Proteomes" id="UP000309450"/>
    </source>
</evidence>
<evidence type="ECO:0000256" key="2">
    <source>
        <dbReference type="ARBA" id="ARBA00022525"/>
    </source>
</evidence>
<dbReference type="PANTHER" id="PTHR38340:SF1">
    <property type="entry name" value="S-LAYER PROTEIN"/>
    <property type="match status" value="1"/>
</dbReference>
<keyword evidence="5" id="KW-1185">Reference proteome</keyword>
<dbReference type="Gene3D" id="2.150.10.10">
    <property type="entry name" value="Serralysin-like metalloprotease, C-terminal"/>
    <property type="match status" value="2"/>
</dbReference>
<accession>A0A4S3MMF2</accession>
<dbReference type="RefSeq" id="WP_136394494.1">
    <property type="nucleotide sequence ID" value="NZ_SSND01000002.1"/>
</dbReference>
<dbReference type="Pfam" id="PF00353">
    <property type="entry name" value="HemolysinCabind"/>
    <property type="match status" value="3"/>
</dbReference>
<dbReference type="Pfam" id="PF06119">
    <property type="entry name" value="NIDO"/>
    <property type="match status" value="1"/>
</dbReference>
<evidence type="ECO:0000256" key="1">
    <source>
        <dbReference type="ARBA" id="ARBA00004613"/>
    </source>
</evidence>
<dbReference type="AlphaFoldDB" id="A0A4S3MMF2"/>
<dbReference type="OrthoDB" id="733404at2"/>
<dbReference type="PROSITE" id="PS51220">
    <property type="entry name" value="NIDO"/>
    <property type="match status" value="1"/>
</dbReference>
<evidence type="ECO:0000259" key="3">
    <source>
        <dbReference type="PROSITE" id="PS51220"/>
    </source>
</evidence>
<comment type="subcellular location">
    <subcellularLocation>
        <location evidence="1">Secreted</location>
    </subcellularLocation>
</comment>
<dbReference type="GO" id="GO:0005509">
    <property type="term" value="F:calcium ion binding"/>
    <property type="evidence" value="ECO:0007669"/>
    <property type="project" value="InterPro"/>
</dbReference>
<reference evidence="4 5" key="1">
    <citation type="submission" date="2019-04" db="EMBL/GenBank/DDBJ databases">
        <title>Draft genome sequence of Gemmobacter aestuarii sp. nov.</title>
        <authorList>
            <person name="Hameed A."/>
            <person name="Lin S.-Y."/>
            <person name="Shahina M."/>
            <person name="Lai W.-A."/>
            <person name="Young C.-C."/>
        </authorList>
    </citation>
    <scope>NUCLEOTIDE SEQUENCE [LARGE SCALE GENOMIC DNA]</scope>
    <source>
        <strain evidence="4 5">CC-PW-75</strain>
    </source>
</reference>
<dbReference type="InterPro" id="IPR050557">
    <property type="entry name" value="RTX_toxin/Mannuronan_C5-epim"/>
</dbReference>
<dbReference type="InterPro" id="IPR003886">
    <property type="entry name" value="NIDO_dom"/>
</dbReference>
<dbReference type="Proteomes" id="UP000309450">
    <property type="component" value="Unassembled WGS sequence"/>
</dbReference>
<evidence type="ECO:0000313" key="4">
    <source>
        <dbReference type="EMBL" id="THD83600.1"/>
    </source>
</evidence>
<dbReference type="InterPro" id="IPR011049">
    <property type="entry name" value="Serralysin-like_metalloprot_C"/>
</dbReference>
<name>A0A4S3MMF2_9RHOB</name>
<gene>
    <name evidence="4" type="ORF">E7811_09990</name>
</gene>
<dbReference type="InterPro" id="IPR001343">
    <property type="entry name" value="Hemolysn_Ca-bd"/>
</dbReference>
<keyword evidence="2" id="KW-0964">Secreted</keyword>
<dbReference type="GO" id="GO:0005576">
    <property type="term" value="C:extracellular region"/>
    <property type="evidence" value="ECO:0007669"/>
    <property type="project" value="UniProtKB-SubCell"/>
</dbReference>
<sequence length="492" mass="52062">MVSLINGLGGTVGFGENELYRNDDGYSTAIDITSVFQNGLNFFGTRYDNMYVNTNGSVTFNFGLSTYTPTTITSATYAGLFPFWADVDTRSGTSSITPGGTSKGTNLVYWDIAPGRDRIVITWDDVGYYSYQTDKLNAFQIVITDLSDRTGYRDGDFMFEYRYETLNWTTGSASGGVNGLGGNIARAGWSAANGLNFFEMPGSGNQTGALTWDTRAGNTGTDGLWRFVVRNSSAGDDRITGGASDDVIDGGAGNDSLNGGLGGDYLAGGLGNDLLIGGAQNDYLVGGPGRDSLYGKRGNDVLNGGLGNDLLNGGLGKDWAEFTDAAARVNLALTGRQNTGNGYDRLVSIENLLGSSFDDVLRGNGRANVIDGRAGNDKIFGKGGNDRLIGGDGADTVYGGSGSDKFIFAELNDISTGEKIGDFQHGIDKINLRPIAEDLDFIGRAAFTGDAGEVRFNRAQTQLEIDSTGDGVADYIIDLPRVTLFTAIDILV</sequence>
<protein>
    <recommendedName>
        <fullName evidence="3">NIDO domain-containing protein</fullName>
    </recommendedName>
</protein>
<dbReference type="GO" id="GO:0007160">
    <property type="term" value="P:cell-matrix adhesion"/>
    <property type="evidence" value="ECO:0007669"/>
    <property type="project" value="InterPro"/>
</dbReference>
<feature type="domain" description="NIDO" evidence="3">
    <location>
        <begin position="82"/>
        <end position="232"/>
    </location>
</feature>
<dbReference type="PROSITE" id="PS00330">
    <property type="entry name" value="HEMOLYSIN_CALCIUM"/>
    <property type="match status" value="6"/>
</dbReference>
<dbReference type="PANTHER" id="PTHR38340">
    <property type="entry name" value="S-LAYER PROTEIN"/>
    <property type="match status" value="1"/>
</dbReference>
<dbReference type="PRINTS" id="PR00313">
    <property type="entry name" value="CABNDNGRPT"/>
</dbReference>
<comment type="caution">
    <text evidence="4">The sequence shown here is derived from an EMBL/GenBank/DDBJ whole genome shotgun (WGS) entry which is preliminary data.</text>
</comment>
<dbReference type="InterPro" id="IPR018511">
    <property type="entry name" value="Hemolysin-typ_Ca-bd_CS"/>
</dbReference>
<dbReference type="SUPFAM" id="SSF51120">
    <property type="entry name" value="beta-Roll"/>
    <property type="match status" value="2"/>
</dbReference>
<dbReference type="EMBL" id="SSND01000002">
    <property type="protein sequence ID" value="THD83600.1"/>
    <property type="molecule type" value="Genomic_DNA"/>
</dbReference>